<evidence type="ECO:0000256" key="6">
    <source>
        <dbReference type="ARBA" id="ARBA00023175"/>
    </source>
</evidence>
<keyword evidence="6" id="KW-0505">Motor protein</keyword>
<proteinExistence type="inferred from homology"/>
<dbReference type="AlphaFoldDB" id="A0A2G9U2R8"/>
<dbReference type="InterPro" id="IPR001609">
    <property type="entry name" value="Myosin_head_motor_dom-like"/>
</dbReference>
<dbReference type="PANTHER" id="PTHR13140">
    <property type="entry name" value="MYOSIN"/>
    <property type="match status" value="1"/>
</dbReference>
<sequence length="99" mass="11633">MYIGRRRNEMPPHLFAVADEAYRNMQNDLLEKSRVIKQAPGERCYHIFYQIYSGAVKGLKERLMLTRPIKEYHFVAQAETTIDGVDDKEEMLITDVRRG</sequence>
<dbReference type="Proteomes" id="UP000230423">
    <property type="component" value="Unassembled WGS sequence"/>
</dbReference>
<dbReference type="OrthoDB" id="5849443at2759"/>
<evidence type="ECO:0000256" key="4">
    <source>
        <dbReference type="ARBA" id="ARBA00023054"/>
    </source>
</evidence>
<comment type="similarity">
    <text evidence="1 8">Belongs to the TRAFAC class myosin-kinesin ATPase superfamily. Myosin family.</text>
</comment>
<dbReference type="EMBL" id="KZ349870">
    <property type="protein sequence ID" value="PIO64475.1"/>
    <property type="molecule type" value="Genomic_DNA"/>
</dbReference>
<dbReference type="GO" id="GO:0005737">
    <property type="term" value="C:cytoplasm"/>
    <property type="evidence" value="ECO:0007669"/>
    <property type="project" value="TreeGrafter"/>
</dbReference>
<evidence type="ECO:0000256" key="5">
    <source>
        <dbReference type="ARBA" id="ARBA00023123"/>
    </source>
</evidence>
<gene>
    <name evidence="10" type="ORF">TELCIR_13894</name>
</gene>
<dbReference type="PANTHER" id="PTHR13140:SF857">
    <property type="entry name" value="MYOSIN-11"/>
    <property type="match status" value="1"/>
</dbReference>
<evidence type="ECO:0000256" key="8">
    <source>
        <dbReference type="PROSITE-ProRule" id="PRU00782"/>
    </source>
</evidence>
<dbReference type="GO" id="GO:0016459">
    <property type="term" value="C:myosin complex"/>
    <property type="evidence" value="ECO:0007669"/>
    <property type="project" value="UniProtKB-KW"/>
</dbReference>
<keyword evidence="7 8" id="KW-0009">Actin-binding</keyword>
<evidence type="ECO:0000313" key="10">
    <source>
        <dbReference type="EMBL" id="PIO64475.1"/>
    </source>
</evidence>
<dbReference type="InterPro" id="IPR036961">
    <property type="entry name" value="Kinesin_motor_dom_sf"/>
</dbReference>
<accession>A0A2G9U2R8</accession>
<keyword evidence="5 8" id="KW-0518">Myosin</keyword>
<dbReference type="GO" id="GO:0007015">
    <property type="term" value="P:actin filament organization"/>
    <property type="evidence" value="ECO:0007669"/>
    <property type="project" value="TreeGrafter"/>
</dbReference>
<keyword evidence="4" id="KW-0175">Coiled coil</keyword>
<dbReference type="Gene3D" id="3.40.850.10">
    <property type="entry name" value="Kinesin motor domain"/>
    <property type="match status" value="2"/>
</dbReference>
<name>A0A2G9U2R8_TELCI</name>
<evidence type="ECO:0000256" key="1">
    <source>
        <dbReference type="ARBA" id="ARBA00008314"/>
    </source>
</evidence>
<dbReference type="GO" id="GO:0005524">
    <property type="term" value="F:ATP binding"/>
    <property type="evidence" value="ECO:0007669"/>
    <property type="project" value="UniProtKB-KW"/>
</dbReference>
<protein>
    <recommendedName>
        <fullName evidence="9">Myosin motor domain-containing protein</fullName>
    </recommendedName>
</protein>
<reference evidence="10 11" key="1">
    <citation type="submission" date="2015-09" db="EMBL/GenBank/DDBJ databases">
        <title>Draft genome of the parasitic nematode Teladorsagia circumcincta isolate WARC Sus (inbred).</title>
        <authorList>
            <person name="Mitreva M."/>
        </authorList>
    </citation>
    <scope>NUCLEOTIDE SEQUENCE [LARGE SCALE GENOMIC DNA]</scope>
    <source>
        <strain evidence="10 11">S</strain>
    </source>
</reference>
<evidence type="ECO:0000256" key="3">
    <source>
        <dbReference type="ARBA" id="ARBA00022840"/>
    </source>
</evidence>
<evidence type="ECO:0000313" key="11">
    <source>
        <dbReference type="Proteomes" id="UP000230423"/>
    </source>
</evidence>
<evidence type="ECO:0000256" key="7">
    <source>
        <dbReference type="ARBA" id="ARBA00023203"/>
    </source>
</evidence>
<dbReference type="GO" id="GO:0016020">
    <property type="term" value="C:membrane"/>
    <property type="evidence" value="ECO:0007669"/>
    <property type="project" value="TreeGrafter"/>
</dbReference>
<keyword evidence="11" id="KW-1185">Reference proteome</keyword>
<comment type="caution">
    <text evidence="8">Lacks conserved residue(s) required for the propagation of feature annotation.</text>
</comment>
<evidence type="ECO:0000256" key="2">
    <source>
        <dbReference type="ARBA" id="ARBA00022741"/>
    </source>
</evidence>
<evidence type="ECO:0000259" key="9">
    <source>
        <dbReference type="PROSITE" id="PS51456"/>
    </source>
</evidence>
<dbReference type="Pfam" id="PF00063">
    <property type="entry name" value="Myosin_head"/>
    <property type="match status" value="1"/>
</dbReference>
<dbReference type="InterPro" id="IPR027417">
    <property type="entry name" value="P-loop_NTPase"/>
</dbReference>
<keyword evidence="2" id="KW-0547">Nucleotide-binding</keyword>
<keyword evidence="3" id="KW-0067">ATP-binding</keyword>
<dbReference type="PROSITE" id="PS51456">
    <property type="entry name" value="MYOSIN_MOTOR"/>
    <property type="match status" value="1"/>
</dbReference>
<organism evidence="10 11">
    <name type="scientific">Teladorsagia circumcincta</name>
    <name type="common">Brown stomach worm</name>
    <name type="synonym">Ostertagia circumcincta</name>
    <dbReference type="NCBI Taxonomy" id="45464"/>
    <lineage>
        <taxon>Eukaryota</taxon>
        <taxon>Metazoa</taxon>
        <taxon>Ecdysozoa</taxon>
        <taxon>Nematoda</taxon>
        <taxon>Chromadorea</taxon>
        <taxon>Rhabditida</taxon>
        <taxon>Rhabditina</taxon>
        <taxon>Rhabditomorpha</taxon>
        <taxon>Strongyloidea</taxon>
        <taxon>Trichostrongylidae</taxon>
        <taxon>Teladorsagia</taxon>
    </lineage>
</organism>
<dbReference type="SUPFAM" id="SSF52540">
    <property type="entry name" value="P-loop containing nucleoside triphosphate hydrolases"/>
    <property type="match status" value="1"/>
</dbReference>
<dbReference type="GO" id="GO:0051015">
    <property type="term" value="F:actin filament binding"/>
    <property type="evidence" value="ECO:0007669"/>
    <property type="project" value="TreeGrafter"/>
</dbReference>
<dbReference type="GO" id="GO:0000146">
    <property type="term" value="F:microfilament motor activity"/>
    <property type="evidence" value="ECO:0007669"/>
    <property type="project" value="TreeGrafter"/>
</dbReference>
<feature type="domain" description="Myosin motor" evidence="9">
    <location>
        <begin position="1"/>
        <end position="99"/>
    </location>
</feature>